<reference evidence="3" key="2">
    <citation type="submission" date="2015-01" db="EMBL/GenBank/DDBJ databases">
        <title>Evolutionary Origins and Diversification of the Mycorrhizal Mutualists.</title>
        <authorList>
            <consortium name="DOE Joint Genome Institute"/>
            <consortium name="Mycorrhizal Genomics Consortium"/>
            <person name="Kohler A."/>
            <person name="Kuo A."/>
            <person name="Nagy L.G."/>
            <person name="Floudas D."/>
            <person name="Copeland A."/>
            <person name="Barry K.W."/>
            <person name="Cichocki N."/>
            <person name="Veneault-Fourrey C."/>
            <person name="LaButti K."/>
            <person name="Lindquist E.A."/>
            <person name="Lipzen A."/>
            <person name="Lundell T."/>
            <person name="Morin E."/>
            <person name="Murat C."/>
            <person name="Riley R."/>
            <person name="Ohm R."/>
            <person name="Sun H."/>
            <person name="Tunlid A."/>
            <person name="Henrissat B."/>
            <person name="Grigoriev I.V."/>
            <person name="Hibbett D.S."/>
            <person name="Martin F."/>
        </authorList>
    </citation>
    <scope>NUCLEOTIDE SEQUENCE [LARGE SCALE GENOMIC DNA]</scope>
    <source>
        <strain evidence="3">LaAM-08-1</strain>
    </source>
</reference>
<dbReference type="EMBL" id="KN838838">
    <property type="protein sequence ID" value="KIJ93549.1"/>
    <property type="molecule type" value="Genomic_DNA"/>
</dbReference>
<dbReference type="STRING" id="1095629.A0A0C9WIU4"/>
<dbReference type="PANTHER" id="PTHR35043">
    <property type="entry name" value="TRANSCRIPTION FACTOR DOMAIN-CONTAINING PROTEIN"/>
    <property type="match status" value="1"/>
</dbReference>
<dbReference type="Proteomes" id="UP000054477">
    <property type="component" value="Unassembled WGS sequence"/>
</dbReference>
<protein>
    <submittedName>
        <fullName evidence="2">Uncharacterized protein</fullName>
    </submittedName>
</protein>
<feature type="signal peptide" evidence="1">
    <location>
        <begin position="1"/>
        <end position="17"/>
    </location>
</feature>
<reference evidence="2 3" key="1">
    <citation type="submission" date="2014-04" db="EMBL/GenBank/DDBJ databases">
        <authorList>
            <consortium name="DOE Joint Genome Institute"/>
            <person name="Kuo A."/>
            <person name="Kohler A."/>
            <person name="Nagy L.G."/>
            <person name="Floudas D."/>
            <person name="Copeland A."/>
            <person name="Barry K.W."/>
            <person name="Cichocki N."/>
            <person name="Veneault-Fourrey C."/>
            <person name="LaButti K."/>
            <person name="Lindquist E.A."/>
            <person name="Lipzen A."/>
            <person name="Lundell T."/>
            <person name="Morin E."/>
            <person name="Murat C."/>
            <person name="Sun H."/>
            <person name="Tunlid A."/>
            <person name="Henrissat B."/>
            <person name="Grigoriev I.V."/>
            <person name="Hibbett D.S."/>
            <person name="Martin F."/>
            <person name="Nordberg H.P."/>
            <person name="Cantor M.N."/>
            <person name="Hua S.X."/>
        </authorList>
    </citation>
    <scope>NUCLEOTIDE SEQUENCE [LARGE SCALE GENOMIC DNA]</scope>
    <source>
        <strain evidence="2 3">LaAM-08-1</strain>
    </source>
</reference>
<sequence>MLIFLALLYFSLGSIRAAPLDIFGQLDIFRPPDLLQRDCECPSDQRTTFTIVWNCIVTITLCTWSSVHPNIPGPDEGRSEVIWQRIELMLWGLIAPEFILVWAMRQRSGAWYIRQKVHELCNVRWTMTHGHFVQMGGFTLMDGDISKGVLTAEKFQELLTAKKIDLPTITEEEIEDRSKGDGLSATLTVVQTTWFIIQFSLRLKQRLVVTHIEWLTFAVAVVNGALHFCWWQKPLTQGANGFRRQLFAPCVNVRFPIPLALRLDATTPVQDAELVAAPHDRQDMEAMELLDDPDRAIPGSEHKGKLLLISTWPPLTCLLLPFGKFMRRDPERQGDLLSLSPSFHIELRCLEGDSMT</sequence>
<keyword evidence="1" id="KW-0732">Signal</keyword>
<accession>A0A0C9WIU4</accession>
<evidence type="ECO:0000256" key="1">
    <source>
        <dbReference type="SAM" id="SignalP"/>
    </source>
</evidence>
<evidence type="ECO:0000313" key="2">
    <source>
        <dbReference type="EMBL" id="KIJ93549.1"/>
    </source>
</evidence>
<dbReference type="OrthoDB" id="9451547at2759"/>
<gene>
    <name evidence="2" type="ORF">K443DRAFT_111901</name>
</gene>
<name>A0A0C9WIU4_9AGAR</name>
<dbReference type="AlphaFoldDB" id="A0A0C9WIU4"/>
<dbReference type="PANTHER" id="PTHR35043:SF7">
    <property type="entry name" value="TRANSCRIPTION FACTOR DOMAIN-CONTAINING PROTEIN"/>
    <property type="match status" value="1"/>
</dbReference>
<organism evidence="2 3">
    <name type="scientific">Laccaria amethystina LaAM-08-1</name>
    <dbReference type="NCBI Taxonomy" id="1095629"/>
    <lineage>
        <taxon>Eukaryota</taxon>
        <taxon>Fungi</taxon>
        <taxon>Dikarya</taxon>
        <taxon>Basidiomycota</taxon>
        <taxon>Agaricomycotina</taxon>
        <taxon>Agaricomycetes</taxon>
        <taxon>Agaricomycetidae</taxon>
        <taxon>Agaricales</taxon>
        <taxon>Agaricineae</taxon>
        <taxon>Hydnangiaceae</taxon>
        <taxon>Laccaria</taxon>
    </lineage>
</organism>
<feature type="chain" id="PRO_5002205379" evidence="1">
    <location>
        <begin position="18"/>
        <end position="356"/>
    </location>
</feature>
<evidence type="ECO:0000313" key="3">
    <source>
        <dbReference type="Proteomes" id="UP000054477"/>
    </source>
</evidence>
<proteinExistence type="predicted"/>
<dbReference type="HOGENOM" id="CLU_022883_3_0_1"/>
<keyword evidence="3" id="KW-1185">Reference proteome</keyword>